<keyword evidence="2" id="KW-1185">Reference proteome</keyword>
<organism evidence="1 2">
    <name type="scientific">Rubroshorea leprosula</name>
    <dbReference type="NCBI Taxonomy" id="152421"/>
    <lineage>
        <taxon>Eukaryota</taxon>
        <taxon>Viridiplantae</taxon>
        <taxon>Streptophyta</taxon>
        <taxon>Embryophyta</taxon>
        <taxon>Tracheophyta</taxon>
        <taxon>Spermatophyta</taxon>
        <taxon>Magnoliopsida</taxon>
        <taxon>eudicotyledons</taxon>
        <taxon>Gunneridae</taxon>
        <taxon>Pentapetalae</taxon>
        <taxon>rosids</taxon>
        <taxon>malvids</taxon>
        <taxon>Malvales</taxon>
        <taxon>Dipterocarpaceae</taxon>
        <taxon>Rubroshorea</taxon>
    </lineage>
</organism>
<name>A0AAV5JJ66_9ROSI</name>
<comment type="caution">
    <text evidence="1">The sequence shown here is derived from an EMBL/GenBank/DDBJ whole genome shotgun (WGS) entry which is preliminary data.</text>
</comment>
<dbReference type="AlphaFoldDB" id="A0AAV5JJ66"/>
<evidence type="ECO:0000313" key="1">
    <source>
        <dbReference type="EMBL" id="GKV11418.1"/>
    </source>
</evidence>
<dbReference type="Proteomes" id="UP001054252">
    <property type="component" value="Unassembled WGS sequence"/>
</dbReference>
<reference evidence="1 2" key="1">
    <citation type="journal article" date="2021" name="Commun. Biol.">
        <title>The genome of Shorea leprosula (Dipterocarpaceae) highlights the ecological relevance of drought in aseasonal tropical rainforests.</title>
        <authorList>
            <person name="Ng K.K.S."/>
            <person name="Kobayashi M.J."/>
            <person name="Fawcett J.A."/>
            <person name="Hatakeyama M."/>
            <person name="Paape T."/>
            <person name="Ng C.H."/>
            <person name="Ang C.C."/>
            <person name="Tnah L.H."/>
            <person name="Lee C.T."/>
            <person name="Nishiyama T."/>
            <person name="Sese J."/>
            <person name="O'Brien M.J."/>
            <person name="Copetti D."/>
            <person name="Mohd Noor M.I."/>
            <person name="Ong R.C."/>
            <person name="Putra M."/>
            <person name="Sireger I.Z."/>
            <person name="Indrioko S."/>
            <person name="Kosugi Y."/>
            <person name="Izuno A."/>
            <person name="Isagi Y."/>
            <person name="Lee S.L."/>
            <person name="Shimizu K.K."/>
        </authorList>
    </citation>
    <scope>NUCLEOTIDE SEQUENCE [LARGE SCALE GENOMIC DNA]</scope>
    <source>
        <strain evidence="1">214</strain>
    </source>
</reference>
<gene>
    <name evidence="1" type="ORF">SLEP1_g22679</name>
</gene>
<dbReference type="EMBL" id="BPVZ01000034">
    <property type="protein sequence ID" value="GKV11418.1"/>
    <property type="molecule type" value="Genomic_DNA"/>
</dbReference>
<proteinExistence type="predicted"/>
<protein>
    <submittedName>
        <fullName evidence="1">Uncharacterized protein</fullName>
    </submittedName>
</protein>
<evidence type="ECO:0000313" key="2">
    <source>
        <dbReference type="Proteomes" id="UP001054252"/>
    </source>
</evidence>
<sequence>MSLRRKRKKLSRTPPAFTTAYSSWKLGISDLPSSLFPAAGHSWVGPVEVLQFSGQLFPYRQLQLCLLSISDT</sequence>
<accession>A0AAV5JJ66</accession>